<keyword evidence="1" id="KW-0472">Membrane</keyword>
<organism evidence="3 4">
    <name type="scientific">Haloarcula saliterrae</name>
    <dbReference type="NCBI Taxonomy" id="2950534"/>
    <lineage>
        <taxon>Archaea</taxon>
        <taxon>Methanobacteriati</taxon>
        <taxon>Methanobacteriota</taxon>
        <taxon>Stenosarchaea group</taxon>
        <taxon>Halobacteria</taxon>
        <taxon>Halobacteriales</taxon>
        <taxon>Haloarculaceae</taxon>
        <taxon>Haloarcula</taxon>
    </lineage>
</organism>
<feature type="transmembrane region" description="Helical" evidence="1">
    <location>
        <begin position="168"/>
        <end position="185"/>
    </location>
</feature>
<feature type="transmembrane region" description="Helical" evidence="1">
    <location>
        <begin position="270"/>
        <end position="288"/>
    </location>
</feature>
<feature type="domain" description="Phosphatidic acid phosphatase type 2/haloperoxidase" evidence="2">
    <location>
        <begin position="58"/>
        <end position="185"/>
    </location>
</feature>
<evidence type="ECO:0000259" key="2">
    <source>
        <dbReference type="SMART" id="SM00014"/>
    </source>
</evidence>
<evidence type="ECO:0000313" key="3">
    <source>
        <dbReference type="EMBL" id="MDS0260375.1"/>
    </source>
</evidence>
<keyword evidence="4" id="KW-1185">Reference proteome</keyword>
<keyword evidence="1" id="KW-0812">Transmembrane</keyword>
<feature type="transmembrane region" description="Helical" evidence="1">
    <location>
        <begin position="192"/>
        <end position="210"/>
    </location>
</feature>
<dbReference type="Gene3D" id="1.20.144.10">
    <property type="entry name" value="Phosphatidic acid phosphatase type 2/haloperoxidase"/>
    <property type="match status" value="1"/>
</dbReference>
<feature type="transmembrane region" description="Helical" evidence="1">
    <location>
        <begin position="216"/>
        <end position="232"/>
    </location>
</feature>
<dbReference type="Proteomes" id="UP001259659">
    <property type="component" value="Unassembled WGS sequence"/>
</dbReference>
<dbReference type="Pfam" id="PF01569">
    <property type="entry name" value="PAP2"/>
    <property type="match status" value="1"/>
</dbReference>
<reference evidence="3 4" key="1">
    <citation type="submission" date="2022-06" db="EMBL/GenBank/DDBJ databases">
        <title>Haloarcula sp. a new haloarchaeum isolate from saline soil.</title>
        <authorList>
            <person name="Strakova D."/>
            <person name="Galisteo C."/>
            <person name="Sanchez-Porro C."/>
            <person name="Ventosa A."/>
        </authorList>
    </citation>
    <scope>NUCLEOTIDE SEQUENCE [LARGE SCALE GENOMIC DNA]</scope>
    <source>
        <strain evidence="3 4">S1CR25-12</strain>
    </source>
</reference>
<dbReference type="RefSeq" id="WP_310920039.1">
    <property type="nucleotide sequence ID" value="NZ_JAMQON010000003.1"/>
</dbReference>
<dbReference type="PANTHER" id="PTHR14969:SF13">
    <property type="entry name" value="AT30094P"/>
    <property type="match status" value="1"/>
</dbReference>
<feature type="transmembrane region" description="Helical" evidence="1">
    <location>
        <begin position="63"/>
        <end position="83"/>
    </location>
</feature>
<proteinExistence type="predicted"/>
<keyword evidence="1" id="KW-1133">Transmembrane helix</keyword>
<protein>
    <submittedName>
        <fullName evidence="3">Phosphatase PAP2 family protein</fullName>
    </submittedName>
</protein>
<sequence length="301" mass="30594">MNRGVGLTELLAELPTAVAVCFAVVTQLGDFWFVSTLSVLAYWFGTVTPRLGDGLSRKRGATVLALLASAAAVSVSLKVLFAFPRPPSAGMVAAASGLPWPVGAFYESVVTGRGYGFPSGHATTTVLVWGGLAWALQVGTRRQRYAVAGGVAAVVSLSRLVLGVHYLVDVVAGSAIAVTVLWFALTKLRTPARVFAFVTVVAAVGVVAGALTRDTAAALGLGVGGLVVWTALDEVPAPTRRGAAVTAGLGGPMLAALTVGVLALEPPDPVIGLLTAVGMGAVLSLPLVGERVAKKSLRETA</sequence>
<dbReference type="SUPFAM" id="SSF48317">
    <property type="entry name" value="Acid phosphatase/Vanadium-dependent haloperoxidase"/>
    <property type="match status" value="1"/>
</dbReference>
<feature type="transmembrane region" description="Helical" evidence="1">
    <location>
        <begin position="7"/>
        <end position="25"/>
    </location>
</feature>
<dbReference type="InterPro" id="IPR000326">
    <property type="entry name" value="PAP2/HPO"/>
</dbReference>
<evidence type="ECO:0000313" key="4">
    <source>
        <dbReference type="Proteomes" id="UP001259659"/>
    </source>
</evidence>
<name>A0ABU2FF89_9EURY</name>
<dbReference type="EMBL" id="JAMQON010000003">
    <property type="protein sequence ID" value="MDS0260375.1"/>
    <property type="molecule type" value="Genomic_DNA"/>
</dbReference>
<feature type="transmembrane region" description="Helical" evidence="1">
    <location>
        <begin position="115"/>
        <end position="136"/>
    </location>
</feature>
<dbReference type="SMART" id="SM00014">
    <property type="entry name" value="acidPPc"/>
    <property type="match status" value="1"/>
</dbReference>
<evidence type="ECO:0000256" key="1">
    <source>
        <dbReference type="SAM" id="Phobius"/>
    </source>
</evidence>
<gene>
    <name evidence="3" type="ORF">NDI56_13305</name>
</gene>
<dbReference type="InterPro" id="IPR036938">
    <property type="entry name" value="PAP2/HPO_sf"/>
</dbReference>
<feature type="transmembrane region" description="Helical" evidence="1">
    <location>
        <begin position="31"/>
        <end position="51"/>
    </location>
</feature>
<feature type="transmembrane region" description="Helical" evidence="1">
    <location>
        <begin position="145"/>
        <end position="162"/>
    </location>
</feature>
<comment type="caution">
    <text evidence="3">The sequence shown here is derived from an EMBL/GenBank/DDBJ whole genome shotgun (WGS) entry which is preliminary data.</text>
</comment>
<feature type="transmembrane region" description="Helical" evidence="1">
    <location>
        <begin position="244"/>
        <end position="264"/>
    </location>
</feature>
<accession>A0ABU2FF89</accession>
<dbReference type="PANTHER" id="PTHR14969">
    <property type="entry name" value="SPHINGOSINE-1-PHOSPHATE PHOSPHOHYDROLASE"/>
    <property type="match status" value="1"/>
</dbReference>